<dbReference type="Proteomes" id="UP000203651">
    <property type="component" value="Segment"/>
</dbReference>
<name>A0A1S5YE65_9BBAC</name>
<organism evidence="2 3">
    <name type="scientific">Betabaculovirus altermyunipunctae</name>
    <dbReference type="NCBI Taxonomy" id="3051996"/>
    <lineage>
        <taxon>Viruses</taxon>
        <taxon>Viruses incertae sedis</taxon>
        <taxon>Naldaviricetes</taxon>
        <taxon>Lefavirales</taxon>
        <taxon>Baculoviridae</taxon>
        <taxon>Betabaculovirus</taxon>
    </lineage>
</organism>
<dbReference type="PROSITE" id="PS50940">
    <property type="entry name" value="CHIT_BIND_II"/>
    <property type="match status" value="1"/>
</dbReference>
<reference evidence="2 3" key="1">
    <citation type="journal article" date="2017" name="PLoS ONE">
        <title>The Complete Genome Sequence of a Second Distinct Betabaculovirus from the True Armyworm, Mythimna unipuncta.</title>
        <authorList>
            <person name="Harrison R.L."/>
            <person name="Rowley D.L."/>
            <person name="Mowery J."/>
            <person name="Bauchan G.R."/>
            <person name="Theilmann D.A."/>
            <person name="Rohrmann G.F."/>
            <person name="Erlandson M.A."/>
        </authorList>
    </citation>
    <scope>NUCLEOTIDE SEQUENCE [LARGE SCALE GENOMIC DNA]</scope>
    <source>
        <strain evidence="2">MyunGV#8</strain>
    </source>
</reference>
<evidence type="ECO:0000313" key="2">
    <source>
        <dbReference type="EMBL" id="AQQ80346.1"/>
    </source>
</evidence>
<dbReference type="InterPro" id="IPR002557">
    <property type="entry name" value="Chitin-bd_dom"/>
</dbReference>
<dbReference type="InterPro" id="IPR036508">
    <property type="entry name" value="Chitin-bd_dom_sf"/>
</dbReference>
<dbReference type="EMBL" id="KX855660">
    <property type="protein sequence ID" value="AQQ80346.1"/>
    <property type="molecule type" value="Genomic_DNA"/>
</dbReference>
<sequence length="160" mass="17814">MFITITVIFLIALFVLILNSSSQSNRNMLLDPTPDLTNCANFVDTFAIHTTCSPDQRYDTVTRQCRNYYLVDCGVRPNPPYPSADKLCEPYSIGMIIGQRTYPLNNAEYFANCSNKVKSSAELIESCGPNLVYDIDTQQCVESTVIGSRCTGENCPVESK</sequence>
<dbReference type="GO" id="GO:0008061">
    <property type="term" value="F:chitin binding"/>
    <property type="evidence" value="ECO:0007669"/>
    <property type="project" value="InterPro"/>
</dbReference>
<keyword evidence="3" id="KW-1185">Reference proteome</keyword>
<feature type="domain" description="Chitin-binding type-2" evidence="1">
    <location>
        <begin position="85"/>
        <end position="152"/>
    </location>
</feature>
<dbReference type="SUPFAM" id="SSF57625">
    <property type="entry name" value="Invertebrate chitin-binding proteins"/>
    <property type="match status" value="1"/>
</dbReference>
<protein>
    <submittedName>
        <fullName evidence="2">ORF79</fullName>
    </submittedName>
</protein>
<dbReference type="KEGG" id="vg:39105757"/>
<proteinExistence type="predicted"/>
<dbReference type="RefSeq" id="YP_009345797.1">
    <property type="nucleotide sequence ID" value="NC_033780.2"/>
</dbReference>
<evidence type="ECO:0000259" key="1">
    <source>
        <dbReference type="PROSITE" id="PS50940"/>
    </source>
</evidence>
<evidence type="ECO:0000313" key="3">
    <source>
        <dbReference type="Proteomes" id="UP000203651"/>
    </source>
</evidence>
<dbReference type="GO" id="GO:0005576">
    <property type="term" value="C:extracellular region"/>
    <property type="evidence" value="ECO:0007669"/>
    <property type="project" value="InterPro"/>
</dbReference>
<accession>A0A1S5YE65</accession>
<dbReference type="GeneID" id="39105757"/>